<gene>
    <name evidence="1" type="ORF">HMPREF0322_04253</name>
</gene>
<sequence>MIALNEKSSLSLKGYLTNLFLLNKDQGYFFRNLRYISDILA</sequence>
<accession>G9XTE6</accession>
<dbReference type="HOGENOM" id="CLU_3269020_0_0_9"/>
<dbReference type="AlphaFoldDB" id="G9XTE6"/>
<evidence type="ECO:0000313" key="2">
    <source>
        <dbReference type="Proteomes" id="UP000004416"/>
    </source>
</evidence>
<organism evidence="1 2">
    <name type="scientific">Desulfitobacterium hafniense DP7</name>
    <dbReference type="NCBI Taxonomy" id="537010"/>
    <lineage>
        <taxon>Bacteria</taxon>
        <taxon>Bacillati</taxon>
        <taxon>Bacillota</taxon>
        <taxon>Clostridia</taxon>
        <taxon>Eubacteriales</taxon>
        <taxon>Desulfitobacteriaceae</taxon>
        <taxon>Desulfitobacterium</taxon>
    </lineage>
</organism>
<comment type="caution">
    <text evidence="1">The sequence shown here is derived from an EMBL/GenBank/DDBJ whole genome shotgun (WGS) entry which is preliminary data.</text>
</comment>
<dbReference type="Proteomes" id="UP000004416">
    <property type="component" value="Unassembled WGS sequence"/>
</dbReference>
<reference evidence="1 2" key="1">
    <citation type="submission" date="2011-08" db="EMBL/GenBank/DDBJ databases">
        <authorList>
            <person name="Weinstock G."/>
            <person name="Sodergren E."/>
            <person name="Clifton S."/>
            <person name="Fulton L."/>
            <person name="Fulton B."/>
            <person name="Courtney L."/>
            <person name="Fronick C."/>
            <person name="Harrison M."/>
            <person name="Strong C."/>
            <person name="Farmer C."/>
            <person name="Delahaunty K."/>
            <person name="Markovic C."/>
            <person name="Hall O."/>
            <person name="Minx P."/>
            <person name="Tomlinson C."/>
            <person name="Mitreva M."/>
            <person name="Hou S."/>
            <person name="Chen J."/>
            <person name="Wollam A."/>
            <person name="Pepin K.H."/>
            <person name="Johnson M."/>
            <person name="Bhonagiri V."/>
            <person name="Zhang X."/>
            <person name="Suruliraj S."/>
            <person name="Warren W."/>
            <person name="Chinwalla A."/>
            <person name="Mardis E.R."/>
            <person name="Wilson R.K."/>
        </authorList>
    </citation>
    <scope>NUCLEOTIDE SEQUENCE [LARGE SCALE GENOMIC DNA]</scope>
    <source>
        <strain evidence="1 2">DP7</strain>
    </source>
</reference>
<evidence type="ECO:0000313" key="1">
    <source>
        <dbReference type="EMBL" id="EHL05112.1"/>
    </source>
</evidence>
<proteinExistence type="predicted"/>
<protein>
    <submittedName>
        <fullName evidence="1">Uncharacterized protein</fullName>
    </submittedName>
</protein>
<name>G9XTE6_DESHA</name>
<dbReference type="EMBL" id="AFZX01000108">
    <property type="protein sequence ID" value="EHL05112.1"/>
    <property type="molecule type" value="Genomic_DNA"/>
</dbReference>